<dbReference type="InterPro" id="IPR050571">
    <property type="entry name" value="Class-IV_PLP-Dep_Aminotrnsfr"/>
</dbReference>
<dbReference type="RefSeq" id="WP_154620496.1">
    <property type="nucleotide sequence ID" value="NZ_JBQHVT010000002.1"/>
</dbReference>
<sequence length="254" mass="28694">METMLCLDDGCAFGLGAFETIAVENGRPCFLAEHLQRLEEALHFLRIACDHTMLQKRIQDELHCQKLPHHALKLMVSDRNIAVTIRPNPYPGSRRFTGIRLCISPVRRNETSPLTYRKTWNYGDSILEKRRAVQDGWDGCVFLNSRGEIAEEAVSNLFFLKDGQLFTPPETAGLLPGIIRGHLLRQFAVREVLLKEDDLSRFDGCFLTNSLCGLRPVARIGSYPFPLHPLRQFLRLHDITPARLAFGDAPASIG</sequence>
<evidence type="ECO:0000256" key="5">
    <source>
        <dbReference type="RuleBase" id="RU004516"/>
    </source>
</evidence>
<keyword evidence="3 5" id="KW-0663">Pyridoxal phosphate</keyword>
<evidence type="ECO:0000313" key="7">
    <source>
        <dbReference type="Proteomes" id="UP000430222"/>
    </source>
</evidence>
<comment type="caution">
    <text evidence="6">The sequence shown here is derived from an EMBL/GenBank/DDBJ whole genome shotgun (WGS) entry which is preliminary data.</text>
</comment>
<keyword evidence="6" id="KW-0808">Transferase</keyword>
<dbReference type="GO" id="GO:0008483">
    <property type="term" value="F:transaminase activity"/>
    <property type="evidence" value="ECO:0007669"/>
    <property type="project" value="UniProtKB-KW"/>
</dbReference>
<evidence type="ECO:0000256" key="2">
    <source>
        <dbReference type="ARBA" id="ARBA00009320"/>
    </source>
</evidence>
<protein>
    <submittedName>
        <fullName evidence="6">Aminotransferase class IV</fullName>
    </submittedName>
</protein>
<dbReference type="InterPro" id="IPR043132">
    <property type="entry name" value="BCAT-like_C"/>
</dbReference>
<name>A0A6I2UZN6_9FIRM</name>
<reference evidence="6 7" key="1">
    <citation type="submission" date="2019-08" db="EMBL/GenBank/DDBJ databases">
        <title>In-depth cultivation of the pig gut microbiome towards novel bacterial diversity and tailored functional studies.</title>
        <authorList>
            <person name="Wylensek D."/>
            <person name="Hitch T.C.A."/>
            <person name="Clavel T."/>
        </authorList>
    </citation>
    <scope>NUCLEOTIDE SEQUENCE [LARGE SCALE GENOMIC DNA]</scope>
    <source>
        <strain evidence="7">WCA-380-WT-3B3</strain>
    </source>
</reference>
<proteinExistence type="inferred from homology"/>
<dbReference type="AlphaFoldDB" id="A0A6I2UZN6"/>
<dbReference type="InterPro" id="IPR018300">
    <property type="entry name" value="Aminotrans_IV_CS"/>
</dbReference>
<accession>A0A6I2UZN6</accession>
<evidence type="ECO:0000313" key="6">
    <source>
        <dbReference type="EMBL" id="MSV24736.1"/>
    </source>
</evidence>
<evidence type="ECO:0000256" key="4">
    <source>
        <dbReference type="RuleBase" id="RU004106"/>
    </source>
</evidence>
<dbReference type="SUPFAM" id="SSF56752">
    <property type="entry name" value="D-aminoacid aminotransferase-like PLP-dependent enzymes"/>
    <property type="match status" value="1"/>
</dbReference>
<dbReference type="PANTHER" id="PTHR42743">
    <property type="entry name" value="AMINO-ACID AMINOTRANSFERASE"/>
    <property type="match status" value="1"/>
</dbReference>
<gene>
    <name evidence="6" type="ORF">FYJ78_05965</name>
</gene>
<dbReference type="Pfam" id="PF01063">
    <property type="entry name" value="Aminotran_4"/>
    <property type="match status" value="1"/>
</dbReference>
<organism evidence="6 7">
    <name type="scientific">Selenomonas montiformis</name>
    <dbReference type="NCBI Taxonomy" id="2652285"/>
    <lineage>
        <taxon>Bacteria</taxon>
        <taxon>Bacillati</taxon>
        <taxon>Bacillota</taxon>
        <taxon>Negativicutes</taxon>
        <taxon>Selenomonadales</taxon>
        <taxon>Selenomonadaceae</taxon>
        <taxon>Selenomonas</taxon>
    </lineage>
</organism>
<dbReference type="Gene3D" id="3.30.470.10">
    <property type="match status" value="1"/>
</dbReference>
<comment type="cofactor">
    <cofactor evidence="1 5">
        <name>pyridoxal 5'-phosphate</name>
        <dbReference type="ChEBI" id="CHEBI:597326"/>
    </cofactor>
</comment>
<keyword evidence="6" id="KW-0032">Aminotransferase</keyword>
<dbReference type="Gene3D" id="3.20.10.10">
    <property type="entry name" value="D-amino Acid Aminotransferase, subunit A, domain 2"/>
    <property type="match status" value="1"/>
</dbReference>
<dbReference type="InterPro" id="IPR001544">
    <property type="entry name" value="Aminotrans_IV"/>
</dbReference>
<dbReference type="InterPro" id="IPR043131">
    <property type="entry name" value="BCAT-like_N"/>
</dbReference>
<dbReference type="InterPro" id="IPR036038">
    <property type="entry name" value="Aminotransferase-like"/>
</dbReference>
<keyword evidence="7" id="KW-1185">Reference proteome</keyword>
<comment type="similarity">
    <text evidence="2 4">Belongs to the class-IV pyridoxal-phosphate-dependent aminotransferase family.</text>
</comment>
<dbReference type="PROSITE" id="PS00770">
    <property type="entry name" value="AA_TRANSFER_CLASS_4"/>
    <property type="match status" value="1"/>
</dbReference>
<dbReference type="GO" id="GO:0046394">
    <property type="term" value="P:carboxylic acid biosynthetic process"/>
    <property type="evidence" value="ECO:0007669"/>
    <property type="project" value="UniProtKB-ARBA"/>
</dbReference>
<dbReference type="PANTHER" id="PTHR42743:SF11">
    <property type="entry name" value="AMINODEOXYCHORISMATE LYASE"/>
    <property type="match status" value="1"/>
</dbReference>
<evidence type="ECO:0000256" key="3">
    <source>
        <dbReference type="ARBA" id="ARBA00022898"/>
    </source>
</evidence>
<dbReference type="Proteomes" id="UP000430222">
    <property type="component" value="Unassembled WGS sequence"/>
</dbReference>
<evidence type="ECO:0000256" key="1">
    <source>
        <dbReference type="ARBA" id="ARBA00001933"/>
    </source>
</evidence>
<dbReference type="GO" id="GO:0005829">
    <property type="term" value="C:cytosol"/>
    <property type="evidence" value="ECO:0007669"/>
    <property type="project" value="TreeGrafter"/>
</dbReference>
<dbReference type="EMBL" id="VUNL01000005">
    <property type="protein sequence ID" value="MSV24736.1"/>
    <property type="molecule type" value="Genomic_DNA"/>
</dbReference>